<accession>A0A7W3LK09</accession>
<organism evidence="1 2">
    <name type="scientific">Actinomadura namibiensis</name>
    <dbReference type="NCBI Taxonomy" id="182080"/>
    <lineage>
        <taxon>Bacteria</taxon>
        <taxon>Bacillati</taxon>
        <taxon>Actinomycetota</taxon>
        <taxon>Actinomycetes</taxon>
        <taxon>Streptosporangiales</taxon>
        <taxon>Thermomonosporaceae</taxon>
        <taxon>Actinomadura</taxon>
    </lineage>
</organism>
<sequence>MIEINEDHMKATAKGLVIAVAVRVDGAWHATTWPTPLTYNQAITAMMLAERLATDHDGDDPLVRVWREELTE</sequence>
<name>A0A7W3LK09_ACTNM</name>
<evidence type="ECO:0000313" key="2">
    <source>
        <dbReference type="Proteomes" id="UP000572680"/>
    </source>
</evidence>
<dbReference type="Proteomes" id="UP000572680">
    <property type="component" value="Unassembled WGS sequence"/>
</dbReference>
<dbReference type="EMBL" id="JACJIA010000001">
    <property type="protein sequence ID" value="MBA8949508.1"/>
    <property type="molecule type" value="Genomic_DNA"/>
</dbReference>
<comment type="caution">
    <text evidence="1">The sequence shown here is derived from an EMBL/GenBank/DDBJ whole genome shotgun (WGS) entry which is preliminary data.</text>
</comment>
<dbReference type="RefSeq" id="WP_182841926.1">
    <property type="nucleotide sequence ID" value="NZ_BAAALP010000013.1"/>
</dbReference>
<gene>
    <name evidence="1" type="ORF">HNR61_001106</name>
</gene>
<protein>
    <submittedName>
        <fullName evidence="1">Uncharacterized protein</fullName>
    </submittedName>
</protein>
<evidence type="ECO:0000313" key="1">
    <source>
        <dbReference type="EMBL" id="MBA8949508.1"/>
    </source>
</evidence>
<proteinExistence type="predicted"/>
<keyword evidence="2" id="KW-1185">Reference proteome</keyword>
<dbReference type="AlphaFoldDB" id="A0A7W3LK09"/>
<reference evidence="1 2" key="1">
    <citation type="submission" date="2020-08" db="EMBL/GenBank/DDBJ databases">
        <title>Genomic Encyclopedia of Type Strains, Phase IV (KMG-IV): sequencing the most valuable type-strain genomes for metagenomic binning, comparative biology and taxonomic classification.</title>
        <authorList>
            <person name="Goeker M."/>
        </authorList>
    </citation>
    <scope>NUCLEOTIDE SEQUENCE [LARGE SCALE GENOMIC DNA]</scope>
    <source>
        <strain evidence="1 2">DSM 44197</strain>
    </source>
</reference>